<evidence type="ECO:0008006" key="4">
    <source>
        <dbReference type="Google" id="ProtNLM"/>
    </source>
</evidence>
<gene>
    <name evidence="3" type="ORF">GTHE00462_LOCUS23786</name>
</gene>
<dbReference type="GO" id="GO:0015031">
    <property type="term" value="P:protein transport"/>
    <property type="evidence" value="ECO:0007669"/>
    <property type="project" value="InterPro"/>
</dbReference>
<organism evidence="3">
    <name type="scientific">Guillardia theta</name>
    <name type="common">Cryptophyte</name>
    <name type="synonym">Cryptomonas phi</name>
    <dbReference type="NCBI Taxonomy" id="55529"/>
    <lineage>
        <taxon>Eukaryota</taxon>
        <taxon>Cryptophyceae</taxon>
        <taxon>Pyrenomonadales</taxon>
        <taxon>Geminigeraceae</taxon>
        <taxon>Guillardia</taxon>
    </lineage>
</organism>
<protein>
    <recommendedName>
        <fullName evidence="4">IST1 homolog</fullName>
    </recommendedName>
</protein>
<dbReference type="PANTHER" id="PTHR12161:SF5">
    <property type="entry name" value="IST1 HOMOLOG"/>
    <property type="match status" value="1"/>
</dbReference>
<evidence type="ECO:0000256" key="2">
    <source>
        <dbReference type="SAM" id="MobiDB-lite"/>
    </source>
</evidence>
<dbReference type="EMBL" id="HBKN01030596">
    <property type="protein sequence ID" value="CAE2315214.1"/>
    <property type="molecule type" value="Transcribed_RNA"/>
</dbReference>
<dbReference type="Pfam" id="PF03398">
    <property type="entry name" value="Ist1"/>
    <property type="match status" value="1"/>
</dbReference>
<comment type="similarity">
    <text evidence="1">Belongs to the IST1 family.</text>
</comment>
<feature type="region of interest" description="Disordered" evidence="2">
    <location>
        <begin position="274"/>
        <end position="326"/>
    </location>
</feature>
<evidence type="ECO:0000313" key="3">
    <source>
        <dbReference type="EMBL" id="CAE2315214.1"/>
    </source>
</evidence>
<dbReference type="AlphaFoldDB" id="A0A7S4L4Z1"/>
<evidence type="ECO:0000256" key="1">
    <source>
        <dbReference type="ARBA" id="ARBA00005536"/>
    </source>
</evidence>
<proteinExistence type="inferred from homology"/>
<dbReference type="InterPro" id="IPR042277">
    <property type="entry name" value="IST1-like"/>
</dbReference>
<accession>A0A7S4L4Z1</accession>
<dbReference type="InterPro" id="IPR005061">
    <property type="entry name" value="Ist1"/>
</dbReference>
<dbReference type="Gene3D" id="1.20.1260.60">
    <property type="entry name" value="Vacuolar protein sorting-associated protein Ist1"/>
    <property type="match status" value="1"/>
</dbReference>
<name>A0A7S4L4Z1_GUITH</name>
<dbReference type="PANTHER" id="PTHR12161">
    <property type="entry name" value="IST1 FAMILY MEMBER"/>
    <property type="match status" value="1"/>
</dbReference>
<sequence length="339" mass="37461">MIGSLFSGFDKSKTKANIKLSIQRMQLVRNKKLQYIDGAKRRIKDLLLQNKEEQARIQAENVVREEAYADGLDRLMSQCELLLARFQLVESEKHLSDDVKEMVLTLIWAAPRLGEDVKELIKVKEQFISRYGRKAIEEAMKVDDPQNEGRNIRIVHLLSYKRPTEQEVSNVLSSVAKQYNINWTDESLPLEVQGYVPSVPSADEVSGGASGEEGNVKAAVDGWNQSRPPPNTQTAGGVCTHCGHGMAKEAEPGLPPPPPPPYDQPCQHHCDPDPKQHVKGQIVPPTFSPSAPDLDETEGKHDAPAVCFLPDPLSGGSTTEDPPPLDELERRLAALRGGK</sequence>
<dbReference type="FunFam" id="1.20.1260.60:FF:000002">
    <property type="entry name" value="Vacuolar protein sorting-associated protein IST1"/>
    <property type="match status" value="1"/>
</dbReference>
<reference evidence="3" key="1">
    <citation type="submission" date="2021-01" db="EMBL/GenBank/DDBJ databases">
        <authorList>
            <person name="Corre E."/>
            <person name="Pelletier E."/>
            <person name="Niang G."/>
            <person name="Scheremetjew M."/>
            <person name="Finn R."/>
            <person name="Kale V."/>
            <person name="Holt S."/>
            <person name="Cochrane G."/>
            <person name="Meng A."/>
            <person name="Brown T."/>
            <person name="Cohen L."/>
        </authorList>
    </citation>
    <scope>NUCLEOTIDE SEQUENCE</scope>
    <source>
        <strain evidence="3">CCMP 2712</strain>
    </source>
</reference>